<evidence type="ECO:0000313" key="2">
    <source>
        <dbReference type="WBParaSite" id="JU765_v2.g10298.t1"/>
    </source>
</evidence>
<evidence type="ECO:0000313" key="1">
    <source>
        <dbReference type="Proteomes" id="UP000887576"/>
    </source>
</evidence>
<dbReference type="Proteomes" id="UP000887576">
    <property type="component" value="Unplaced"/>
</dbReference>
<sequence length="194" mass="22779">MLDFSEAMELTPAQRALMGKWQLDRAENFDEYMKKIGIGTFKRAIGNSIKPIMEFHMQNDGTWKIAVKSTFKNEQWVFRMNEKTKMKTIDGRVFWVTVHFDGDVLIEEQEVCEDDRNAIPSTVKRYIKGDELVAECIVGDVVAFRYFKRIDAHEKLRSLKEKDPRLMENNQVNVPFGVPKIKRVKNNVRDRYIV</sequence>
<proteinExistence type="predicted"/>
<reference evidence="2" key="1">
    <citation type="submission" date="2022-11" db="UniProtKB">
        <authorList>
            <consortium name="WormBaseParasite"/>
        </authorList>
    </citation>
    <scope>IDENTIFICATION</scope>
</reference>
<organism evidence="1 2">
    <name type="scientific">Panagrolaimus sp. JU765</name>
    <dbReference type="NCBI Taxonomy" id="591449"/>
    <lineage>
        <taxon>Eukaryota</taxon>
        <taxon>Metazoa</taxon>
        <taxon>Ecdysozoa</taxon>
        <taxon>Nematoda</taxon>
        <taxon>Chromadorea</taxon>
        <taxon>Rhabditida</taxon>
        <taxon>Tylenchina</taxon>
        <taxon>Panagrolaimomorpha</taxon>
        <taxon>Panagrolaimoidea</taxon>
        <taxon>Panagrolaimidae</taxon>
        <taxon>Panagrolaimus</taxon>
    </lineage>
</organism>
<accession>A0AC34PVK4</accession>
<name>A0AC34PVK4_9BILA</name>
<protein>
    <submittedName>
        <fullName evidence="2">Cytosolic fatty-acid binding proteins domain-containing protein</fullName>
    </submittedName>
</protein>
<dbReference type="WBParaSite" id="JU765_v2.g10298.t1">
    <property type="protein sequence ID" value="JU765_v2.g10298.t1"/>
    <property type="gene ID" value="JU765_v2.g10298"/>
</dbReference>